<comment type="subunit">
    <text evidence="1">Forms a complex composed of PxpA, PxpB and PxpC.</text>
</comment>
<dbReference type="SUPFAM" id="SSF88713">
    <property type="entry name" value="Glycoside hydrolase/deacetylase"/>
    <property type="match status" value="1"/>
</dbReference>
<dbReference type="HAMAP" id="MF_00691">
    <property type="entry name" value="PxpA"/>
    <property type="match status" value="1"/>
</dbReference>
<organism evidence="2 3">
    <name type="scientific">Paenibacillus sabinae T27</name>
    <dbReference type="NCBI Taxonomy" id="1268072"/>
    <lineage>
        <taxon>Bacteria</taxon>
        <taxon>Bacillati</taxon>
        <taxon>Bacillota</taxon>
        <taxon>Bacilli</taxon>
        <taxon>Bacillales</taxon>
        <taxon>Paenibacillaceae</taxon>
        <taxon>Paenibacillus</taxon>
    </lineage>
</organism>
<keyword evidence="1" id="KW-0378">Hydrolase</keyword>
<evidence type="ECO:0000313" key="2">
    <source>
        <dbReference type="EMBL" id="AHV96694.1"/>
    </source>
</evidence>
<dbReference type="EC" id="3.5.2.9" evidence="1"/>
<dbReference type="Gene3D" id="3.20.20.370">
    <property type="entry name" value="Glycoside hydrolase/deacetylase"/>
    <property type="match status" value="1"/>
</dbReference>
<comment type="function">
    <text evidence="1">Catalyzes the cleavage of 5-oxoproline to form L-glutamate coupled to the hydrolysis of ATP to ADP and inorganic phosphate.</text>
</comment>
<dbReference type="Proteomes" id="UP000019772">
    <property type="component" value="Chromosome"/>
</dbReference>
<dbReference type="RefSeq" id="WP_025334239.1">
    <property type="nucleotide sequence ID" value="NZ_CP004078.1"/>
</dbReference>
<keyword evidence="1" id="KW-0067">ATP-binding</keyword>
<dbReference type="GO" id="GO:0005975">
    <property type="term" value="P:carbohydrate metabolic process"/>
    <property type="evidence" value="ECO:0007669"/>
    <property type="project" value="InterPro"/>
</dbReference>
<dbReference type="GO" id="GO:0005524">
    <property type="term" value="F:ATP binding"/>
    <property type="evidence" value="ECO:0007669"/>
    <property type="project" value="UniProtKB-UniRule"/>
</dbReference>
<dbReference type="CDD" id="cd10787">
    <property type="entry name" value="LamB_YcsF_like"/>
    <property type="match status" value="1"/>
</dbReference>
<dbReference type="GO" id="GO:0017168">
    <property type="term" value="F:5-oxoprolinase (ATP-hydrolyzing) activity"/>
    <property type="evidence" value="ECO:0007669"/>
    <property type="project" value="UniProtKB-UniRule"/>
</dbReference>
<dbReference type="EMBL" id="CP004078">
    <property type="protein sequence ID" value="AHV96694.1"/>
    <property type="molecule type" value="Genomic_DNA"/>
</dbReference>
<comment type="similarity">
    <text evidence="1">Belongs to the LamB/PxpA family.</text>
</comment>
<reference evidence="2 3" key="1">
    <citation type="journal article" date="2014" name="PLoS Genet.">
        <title>Comparative Genomic Analysis of N2-Fixing and Non-N2-Fixing Paenibacillus spp.: Organization, Evolution and Expression of the Nitrogen Fixation Genes.</title>
        <authorList>
            <person name="Xie J.B."/>
            <person name="Du Z."/>
            <person name="Bai L."/>
            <person name="Tian C."/>
            <person name="Zhang Y."/>
            <person name="Xie J.Y."/>
            <person name="Wang T."/>
            <person name="Liu X."/>
            <person name="Chen X."/>
            <person name="Cheng Q."/>
            <person name="Chen S."/>
            <person name="Li J."/>
        </authorList>
    </citation>
    <scope>NUCLEOTIDE SEQUENCE [LARGE SCALE GENOMIC DNA]</scope>
    <source>
        <strain evidence="2 3">T27</strain>
    </source>
</reference>
<evidence type="ECO:0000313" key="3">
    <source>
        <dbReference type="Proteomes" id="UP000019772"/>
    </source>
</evidence>
<dbReference type="PANTHER" id="PTHR30292:SF0">
    <property type="entry name" value="5-OXOPROLINASE SUBUNIT A"/>
    <property type="match status" value="1"/>
</dbReference>
<comment type="catalytic activity">
    <reaction evidence="1">
        <text>5-oxo-L-proline + ATP + 2 H2O = L-glutamate + ADP + phosphate + H(+)</text>
        <dbReference type="Rhea" id="RHEA:10348"/>
        <dbReference type="ChEBI" id="CHEBI:15377"/>
        <dbReference type="ChEBI" id="CHEBI:15378"/>
        <dbReference type="ChEBI" id="CHEBI:29985"/>
        <dbReference type="ChEBI" id="CHEBI:30616"/>
        <dbReference type="ChEBI" id="CHEBI:43474"/>
        <dbReference type="ChEBI" id="CHEBI:58402"/>
        <dbReference type="ChEBI" id="CHEBI:456216"/>
        <dbReference type="EC" id="3.5.2.9"/>
    </reaction>
</comment>
<name>X4ZYD6_9BACL</name>
<keyword evidence="3" id="KW-1185">Reference proteome</keyword>
<dbReference type="PANTHER" id="PTHR30292">
    <property type="entry name" value="UNCHARACTERIZED PROTEIN YBGL-RELATED"/>
    <property type="match status" value="1"/>
</dbReference>
<sequence>MKAYIDICSDLGEGYGNYKVADDQALLEVVSSANIACGFHAGDPRTMNAAVAQAVKMGVGIGAHPGFPDLVGFGRRDMELTPLEIITDTLYQIGALSAFAKAHGGSLQHVFPHGVLGNRVNYDRKYAEAFVEAIVKYDPSLIVMTDPGELANIAEQRGLKIAYSIYADRAYNVDGSLVSRSIEGAVIHEPEVVVERCLRMVLERKVTAITGKEIEVHGHTLVVHGDTAGSLELALKIKETLKNHGIGVMPLGKWL</sequence>
<dbReference type="InterPro" id="IPR011330">
    <property type="entry name" value="Glyco_hydro/deAcase_b/a-brl"/>
</dbReference>
<dbReference type="OrthoDB" id="9773478at2"/>
<dbReference type="eggNOG" id="COG1540">
    <property type="taxonomic scope" value="Bacteria"/>
</dbReference>
<gene>
    <name evidence="1" type="primary">pxpA</name>
    <name evidence="2" type="ORF">PSAB_08810</name>
</gene>
<dbReference type="InterPro" id="IPR005501">
    <property type="entry name" value="LamB/YcsF/PxpA-like"/>
</dbReference>
<protein>
    <recommendedName>
        <fullName evidence="1">5-oxoprolinase subunit A</fullName>
        <shortName evidence="1">5-OPase subunit A</shortName>
        <ecNumber evidence="1">3.5.2.9</ecNumber>
    </recommendedName>
    <alternativeName>
        <fullName evidence="1">5-oxoprolinase (ATP-hydrolyzing) subunit A</fullName>
    </alternativeName>
</protein>
<dbReference type="NCBIfam" id="NF003816">
    <property type="entry name" value="PRK05406.1-5"/>
    <property type="match status" value="1"/>
</dbReference>
<keyword evidence="1" id="KW-0547">Nucleotide-binding</keyword>
<dbReference type="Pfam" id="PF03746">
    <property type="entry name" value="LamB_YcsF"/>
    <property type="match status" value="1"/>
</dbReference>
<dbReference type="STRING" id="1268072.PSAB_08810"/>
<dbReference type="AlphaFoldDB" id="X4ZYD6"/>
<dbReference type="PATRIC" id="fig|1268072.3.peg.1836"/>
<accession>X4ZYD6</accession>
<dbReference type="HOGENOM" id="CLU_069535_0_0_9"/>
<proteinExistence type="inferred from homology"/>
<dbReference type="KEGG" id="psab:PSAB_08810"/>
<evidence type="ECO:0000256" key="1">
    <source>
        <dbReference type="HAMAP-Rule" id="MF_00691"/>
    </source>
</evidence>
<dbReference type="NCBIfam" id="NF003814">
    <property type="entry name" value="PRK05406.1-3"/>
    <property type="match status" value="1"/>
</dbReference>